<gene>
    <name evidence="1" type="ORF">CLV84_0240</name>
</gene>
<proteinExistence type="predicted"/>
<evidence type="ECO:0000313" key="1">
    <source>
        <dbReference type="EMBL" id="PPK87302.1"/>
    </source>
</evidence>
<sequence length="238" mass="26618">MPYAYHDWPCIYLFTGSPVVAFPNYIFVNPTSAEMKWHQLTRLQINAALILFVILQSCVNYRTPSRTVHEQSMDTYIRRLIDQSDSACIDASRSYQNVVVHRGGTVAQINVPNFRFYTATILAGFGGLPSSEEFRDRIYLIDPSATDTTAAAIIGEGRIQDICGVRVEPYLPMAARAVTFRTKYPGMQVLVMEGTDYESYVLQSASGEEIYLQCAPECREVASHEAFVSVVSLATTEN</sequence>
<protein>
    <submittedName>
        <fullName evidence="1">Uncharacterized protein</fullName>
    </submittedName>
</protein>
<keyword evidence="2" id="KW-1185">Reference proteome</keyword>
<comment type="caution">
    <text evidence="1">The sequence shown here is derived from an EMBL/GenBank/DDBJ whole genome shotgun (WGS) entry which is preliminary data.</text>
</comment>
<organism evidence="1 2">
    <name type="scientific">Neolewinella xylanilytica</name>
    <dbReference type="NCBI Taxonomy" id="1514080"/>
    <lineage>
        <taxon>Bacteria</taxon>
        <taxon>Pseudomonadati</taxon>
        <taxon>Bacteroidota</taxon>
        <taxon>Saprospiria</taxon>
        <taxon>Saprospirales</taxon>
        <taxon>Lewinellaceae</taxon>
        <taxon>Neolewinella</taxon>
    </lineage>
</organism>
<accession>A0A2S6I705</accession>
<dbReference type="EMBL" id="PTJC01000005">
    <property type="protein sequence ID" value="PPK87302.1"/>
    <property type="molecule type" value="Genomic_DNA"/>
</dbReference>
<dbReference type="Proteomes" id="UP000237662">
    <property type="component" value="Unassembled WGS sequence"/>
</dbReference>
<dbReference type="AlphaFoldDB" id="A0A2S6I705"/>
<dbReference type="RefSeq" id="WP_104417917.1">
    <property type="nucleotide sequence ID" value="NZ_PTJC01000005.1"/>
</dbReference>
<name>A0A2S6I705_9BACT</name>
<reference evidence="1 2" key="1">
    <citation type="submission" date="2018-02" db="EMBL/GenBank/DDBJ databases">
        <title>Genomic Encyclopedia of Archaeal and Bacterial Type Strains, Phase II (KMG-II): from individual species to whole genera.</title>
        <authorList>
            <person name="Goeker M."/>
        </authorList>
    </citation>
    <scope>NUCLEOTIDE SEQUENCE [LARGE SCALE GENOMIC DNA]</scope>
    <source>
        <strain evidence="1 2">DSM 29526</strain>
    </source>
</reference>
<evidence type="ECO:0000313" key="2">
    <source>
        <dbReference type="Proteomes" id="UP000237662"/>
    </source>
</evidence>